<gene>
    <name evidence="5" type="ORF">EDD53_2155</name>
</gene>
<organism evidence="5 6">
    <name type="scientific">Pacificibacter maritimus</name>
    <dbReference type="NCBI Taxonomy" id="762213"/>
    <lineage>
        <taxon>Bacteria</taxon>
        <taxon>Pseudomonadati</taxon>
        <taxon>Pseudomonadota</taxon>
        <taxon>Alphaproteobacteria</taxon>
        <taxon>Rhodobacterales</taxon>
        <taxon>Roseobacteraceae</taxon>
        <taxon>Pacificibacter</taxon>
    </lineage>
</organism>
<dbReference type="PANTHER" id="PTHR22901:SF0">
    <property type="entry name" value="SIALATE O-ACETYLESTERASE"/>
    <property type="match status" value="1"/>
</dbReference>
<evidence type="ECO:0000313" key="5">
    <source>
        <dbReference type="EMBL" id="RPE66453.1"/>
    </source>
</evidence>
<dbReference type="OrthoDB" id="7858035at2"/>
<evidence type="ECO:0000313" key="6">
    <source>
        <dbReference type="Proteomes" id="UP000269689"/>
    </source>
</evidence>
<dbReference type="Pfam" id="PF17936">
    <property type="entry name" value="Big_6"/>
    <property type="match status" value="2"/>
</dbReference>
<dbReference type="InterPro" id="IPR041498">
    <property type="entry name" value="Big_6"/>
</dbReference>
<sequence length="1049" mass="105330">MLGIQFSLRDSAGNIEHGTLSLAESSETLSVVGMSDVSLNTSTAAISGYARSGSDLVLTLVGGKTIVLEGYFSGAEKDLLLSERGLMTHVELDAMGQGEIIASYSDIDLSGKWSEYDQIAFLDLERVEPVVAPLAPALFGLGSGAALAGAGLAGAALLGSGSGASGEAVAPDTTAPTVDVTGGVETVGDIVNGEDHDSGTVPITGTGEPGATVDVTINDVTVSTVVDDNGDWVAEFDSELIEEGEYTTGVTVTTTDDAGNSSTVTDTVVVDTEAENLTFDPVEGDDVVNIEEASDGLTITGTSEAGATVSVDLEGQVVETVVAEDGTWSVSFDAEALPAGTYDTIVRATVTDEAGNAATYLHDVHVDLEGSLTISTGSVGGDGTVNASEIASDVSISGTGEAGATVVVTVEGVSRTVTVSTDGSWSAVYEAGSLPHGTYDAAVTAISTDLAGNVIQSQGTFHIDTEAGVAIDAGHSGGDEIINFAESGAPMTFSGSADAGSTVVVTLGTSTLTTVAGADGAWTVTYPAGTLAAGEYDTTLTAVATDEYGNTATSVTSVTVDTVAGTVALSSNPIEGDNVINAVEASDGVWVTGTATPGISVDVTLGGVSHTVTATSAGTFAVLFAPSEVVPGEYDSTATATITDVAGNTMTVNTAVQIDTFVDNFAVTSTTGGDDMVMSAAETADGLTLSGTVEPNSTVRVSIGGASYSVFSENGSWSLDVPAGALPRGEGSVDVAVAATDAAGNVATLTETVTYDTLVNDLAMDVTVGGDGVFNSEEMSTSGVTLTGSVEAGSTVFVTVEGIQHQATVAADGTWTVVFAPGELAGGDYTATATVVATDLAGNTLTDTAQFQIDTLGDAPMITGYFRSVDGISSVAVQDSPDSVSVFAIDGAGQTTQVALTSELDMGPNTLLSFGDNVPNGSQIVVSSEDDAGNTSETLFVLDTGSTRPEGVYFNVDVDNIGLGDFDLGAIDLQFVNGGEVTLSASDLARLTGEDNTLTVHGGGDDRVVLTDAATEAGSTDIDGQSYDIYTLGDDSVLFVDADIDVVLP</sequence>
<reference evidence="5 6" key="1">
    <citation type="submission" date="2018-11" db="EMBL/GenBank/DDBJ databases">
        <title>Genomic Encyclopedia of Type Strains, Phase IV (KMG-IV): sequencing the most valuable type-strain genomes for metagenomic binning, comparative biology and taxonomic classification.</title>
        <authorList>
            <person name="Goeker M."/>
        </authorList>
    </citation>
    <scope>NUCLEOTIDE SEQUENCE [LARGE SCALE GENOMIC DNA]</scope>
    <source>
        <strain evidence="5 6">DSM 104731</strain>
    </source>
</reference>
<comment type="caution">
    <text evidence="5">The sequence shown here is derived from an EMBL/GenBank/DDBJ whole genome shotgun (WGS) entry which is preliminary data.</text>
</comment>
<feature type="domain" description="Bacterial Ig" evidence="3">
    <location>
        <begin position="199"/>
        <end position="271"/>
    </location>
</feature>
<dbReference type="Gene3D" id="2.60.40.10">
    <property type="entry name" value="Immunoglobulins"/>
    <property type="match status" value="7"/>
</dbReference>
<feature type="region of interest" description="Disordered" evidence="1">
    <location>
        <begin position="189"/>
        <end position="208"/>
    </location>
</feature>
<dbReference type="AlphaFoldDB" id="A0A3N4U6P9"/>
<feature type="domain" description="Bacterial Ig-like" evidence="4">
    <location>
        <begin position="785"/>
        <end position="855"/>
    </location>
</feature>
<dbReference type="Proteomes" id="UP000269689">
    <property type="component" value="Unassembled WGS sequence"/>
</dbReference>
<dbReference type="InterPro" id="IPR013783">
    <property type="entry name" value="Ig-like_fold"/>
</dbReference>
<accession>A0A3N4U6P9</accession>
<name>A0A3N4U6P9_9RHOB</name>
<evidence type="ECO:0000256" key="1">
    <source>
        <dbReference type="SAM" id="MobiDB-lite"/>
    </source>
</evidence>
<proteinExistence type="predicted"/>
<dbReference type="InterPro" id="IPR044016">
    <property type="entry name" value="Big_13"/>
</dbReference>
<dbReference type="GO" id="GO:0005975">
    <property type="term" value="P:carbohydrate metabolic process"/>
    <property type="evidence" value="ECO:0007669"/>
    <property type="project" value="TreeGrafter"/>
</dbReference>
<dbReference type="RefSeq" id="WP_123793198.1">
    <property type="nucleotide sequence ID" value="NZ_RKQK01000003.1"/>
</dbReference>
<feature type="domain" description="Bacterial Ig-like" evidence="4">
    <location>
        <begin position="472"/>
        <end position="562"/>
    </location>
</feature>
<dbReference type="InterPro" id="IPR022038">
    <property type="entry name" value="Ig-like_bact"/>
</dbReference>
<protein>
    <submittedName>
        <fullName evidence="5">Ig-like domain-containing protein</fullName>
    </submittedName>
</protein>
<dbReference type="Pfam" id="PF19077">
    <property type="entry name" value="Big_13"/>
    <property type="match status" value="3"/>
</dbReference>
<dbReference type="GO" id="GO:0001681">
    <property type="term" value="F:sialate O-acetylesterase activity"/>
    <property type="evidence" value="ECO:0007669"/>
    <property type="project" value="InterPro"/>
</dbReference>
<feature type="domain" description="Bacterial Ig" evidence="3">
    <location>
        <begin position="293"/>
        <end position="359"/>
    </location>
</feature>
<dbReference type="EMBL" id="RKQK01000003">
    <property type="protein sequence ID" value="RPE66453.1"/>
    <property type="molecule type" value="Genomic_DNA"/>
</dbReference>
<feature type="domain" description="Bacterial Ig-like" evidence="4">
    <location>
        <begin position="395"/>
        <end position="465"/>
    </location>
</feature>
<dbReference type="Pfam" id="PF12245">
    <property type="entry name" value="Big_3_2"/>
    <property type="match status" value="2"/>
</dbReference>
<dbReference type="NCBIfam" id="NF033510">
    <property type="entry name" value="Ca_tandemer"/>
    <property type="match status" value="7"/>
</dbReference>
<keyword evidence="6" id="KW-1185">Reference proteome</keyword>
<evidence type="ECO:0000259" key="4">
    <source>
        <dbReference type="Pfam" id="PF19077"/>
    </source>
</evidence>
<feature type="domain" description="Ig-like" evidence="2">
    <location>
        <begin position="601"/>
        <end position="659"/>
    </location>
</feature>
<dbReference type="InterPro" id="IPR039329">
    <property type="entry name" value="SIAE"/>
</dbReference>
<evidence type="ECO:0000259" key="2">
    <source>
        <dbReference type="Pfam" id="PF12245"/>
    </source>
</evidence>
<evidence type="ECO:0000259" key="3">
    <source>
        <dbReference type="Pfam" id="PF17936"/>
    </source>
</evidence>
<dbReference type="PANTHER" id="PTHR22901">
    <property type="entry name" value="SIALATE O-ACETYLESTERASE"/>
    <property type="match status" value="1"/>
</dbReference>
<feature type="domain" description="Ig-like" evidence="2">
    <location>
        <begin position="705"/>
        <end position="756"/>
    </location>
</feature>